<evidence type="ECO:0000313" key="2">
    <source>
        <dbReference type="Proteomes" id="UP000814140"/>
    </source>
</evidence>
<sequence length="473" mass="52217">MQSASSTSLQSVAAAPALSPAQAAIYQMAVNTTTPPQPARHPPPTTAKEMTLEEKTAAWNERIRLSALAVTERLEIEKLERKIIELRRQVESSAYQALGPEVRATVTTELANTVAKSQEKKESLNGLITKLVESGFWPVLSPHNLENLDGKLKDMRESLSGLHDGVSQLQSSLTKVAAQHLRRQGVVVLTGESTPMDVDAEGGSSRPAKRRRMSDSSQEPRDDLAAGMQEAIEKLHDRIRSIDDRVLELDNNLTQHSRDVLEDFEGRLDAKVDEIKGMDDTGAAPSDQIGQQAAEQLKVLQDRYEESGNDITELAKEIADLIGKLNESKEENERLAKENQAIKETIVEHEAKMAEQNVALATTRREIRALSETVAAIAAAPLSQPSYPSLEVIAQAMERPIIRTAREHVEPLLRQFRTDTEELLRLQSLEIQTHVRPKLLHSAKMATLFMKYIEQLDPSGAEALVHEAAAPSS</sequence>
<name>A0ACB8T0S0_9AGAM</name>
<dbReference type="Proteomes" id="UP000814140">
    <property type="component" value="Unassembled WGS sequence"/>
</dbReference>
<reference evidence="1" key="1">
    <citation type="submission" date="2021-03" db="EMBL/GenBank/DDBJ databases">
        <authorList>
            <consortium name="DOE Joint Genome Institute"/>
            <person name="Ahrendt S."/>
            <person name="Looney B.P."/>
            <person name="Miyauchi S."/>
            <person name="Morin E."/>
            <person name="Drula E."/>
            <person name="Courty P.E."/>
            <person name="Chicoki N."/>
            <person name="Fauchery L."/>
            <person name="Kohler A."/>
            <person name="Kuo A."/>
            <person name="Labutti K."/>
            <person name="Pangilinan J."/>
            <person name="Lipzen A."/>
            <person name="Riley R."/>
            <person name="Andreopoulos W."/>
            <person name="He G."/>
            <person name="Johnson J."/>
            <person name="Barry K.W."/>
            <person name="Grigoriev I.V."/>
            <person name="Nagy L."/>
            <person name="Hibbett D."/>
            <person name="Henrissat B."/>
            <person name="Matheny P.B."/>
            <person name="Labbe J."/>
            <person name="Martin F."/>
        </authorList>
    </citation>
    <scope>NUCLEOTIDE SEQUENCE</scope>
    <source>
        <strain evidence="1">HHB10654</strain>
    </source>
</reference>
<keyword evidence="2" id="KW-1185">Reference proteome</keyword>
<gene>
    <name evidence="1" type="ORF">BV25DRAFT_1916182</name>
</gene>
<comment type="caution">
    <text evidence="1">The sequence shown here is derived from an EMBL/GenBank/DDBJ whole genome shotgun (WGS) entry which is preliminary data.</text>
</comment>
<evidence type="ECO:0000313" key="1">
    <source>
        <dbReference type="EMBL" id="KAI0062264.1"/>
    </source>
</evidence>
<dbReference type="EMBL" id="MU277208">
    <property type="protein sequence ID" value="KAI0062264.1"/>
    <property type="molecule type" value="Genomic_DNA"/>
</dbReference>
<proteinExistence type="predicted"/>
<reference evidence="1" key="2">
    <citation type="journal article" date="2022" name="New Phytol.">
        <title>Evolutionary transition to the ectomycorrhizal habit in the genomes of a hyperdiverse lineage of mushroom-forming fungi.</title>
        <authorList>
            <person name="Looney B."/>
            <person name="Miyauchi S."/>
            <person name="Morin E."/>
            <person name="Drula E."/>
            <person name="Courty P.E."/>
            <person name="Kohler A."/>
            <person name="Kuo A."/>
            <person name="LaButti K."/>
            <person name="Pangilinan J."/>
            <person name="Lipzen A."/>
            <person name="Riley R."/>
            <person name="Andreopoulos W."/>
            <person name="He G."/>
            <person name="Johnson J."/>
            <person name="Nolan M."/>
            <person name="Tritt A."/>
            <person name="Barry K.W."/>
            <person name="Grigoriev I.V."/>
            <person name="Nagy L.G."/>
            <person name="Hibbett D."/>
            <person name="Henrissat B."/>
            <person name="Matheny P.B."/>
            <person name="Labbe J."/>
            <person name="Martin F.M."/>
        </authorList>
    </citation>
    <scope>NUCLEOTIDE SEQUENCE</scope>
    <source>
        <strain evidence="1">HHB10654</strain>
    </source>
</reference>
<accession>A0ACB8T0S0</accession>
<protein>
    <submittedName>
        <fullName evidence="1">Uncharacterized protein</fullName>
    </submittedName>
</protein>
<organism evidence="1 2">
    <name type="scientific">Artomyces pyxidatus</name>
    <dbReference type="NCBI Taxonomy" id="48021"/>
    <lineage>
        <taxon>Eukaryota</taxon>
        <taxon>Fungi</taxon>
        <taxon>Dikarya</taxon>
        <taxon>Basidiomycota</taxon>
        <taxon>Agaricomycotina</taxon>
        <taxon>Agaricomycetes</taxon>
        <taxon>Russulales</taxon>
        <taxon>Auriscalpiaceae</taxon>
        <taxon>Artomyces</taxon>
    </lineage>
</organism>